<sequence>MAAFLAIESPKVRTDIVEAGEFPDLAERYNVYAVPKVVINDTVEFVGAQPEPHFMRYVAQAAGVQEAPPADE</sequence>
<dbReference type="EMBL" id="VBAP01000113">
    <property type="protein sequence ID" value="TMI71423.1"/>
    <property type="molecule type" value="Genomic_DNA"/>
</dbReference>
<evidence type="ECO:0000313" key="2">
    <source>
        <dbReference type="EMBL" id="TMI71423.1"/>
    </source>
</evidence>
<dbReference type="Proteomes" id="UP000318834">
    <property type="component" value="Unassembled WGS sequence"/>
</dbReference>
<proteinExistence type="predicted"/>
<reference evidence="2 3" key="1">
    <citation type="journal article" date="2019" name="Nat. Microbiol.">
        <title>Mediterranean grassland soil C-N compound turnover is dependent on rainfall and depth, and is mediated by genomically divergent microorganisms.</title>
        <authorList>
            <person name="Diamond S."/>
            <person name="Andeer P.F."/>
            <person name="Li Z."/>
            <person name="Crits-Christoph A."/>
            <person name="Burstein D."/>
            <person name="Anantharaman K."/>
            <person name="Lane K.R."/>
            <person name="Thomas B.C."/>
            <person name="Pan C."/>
            <person name="Northen T.R."/>
            <person name="Banfield J.F."/>
        </authorList>
    </citation>
    <scope>NUCLEOTIDE SEQUENCE [LARGE SCALE GENOMIC DNA]</scope>
    <source>
        <strain evidence="2">NP_8</strain>
    </source>
</reference>
<dbReference type="InterPro" id="IPR036249">
    <property type="entry name" value="Thioredoxin-like_sf"/>
</dbReference>
<protein>
    <recommendedName>
        <fullName evidence="1">Thioredoxin-like fold domain-containing protein</fullName>
    </recommendedName>
</protein>
<dbReference type="InterPro" id="IPR012336">
    <property type="entry name" value="Thioredoxin-like_fold"/>
</dbReference>
<accession>A0A537IJD0</accession>
<organism evidence="2 3">
    <name type="scientific">Candidatus Segetimicrobium genomatis</name>
    <dbReference type="NCBI Taxonomy" id="2569760"/>
    <lineage>
        <taxon>Bacteria</taxon>
        <taxon>Bacillati</taxon>
        <taxon>Candidatus Sysuimicrobiota</taxon>
        <taxon>Candidatus Sysuimicrobiia</taxon>
        <taxon>Candidatus Sysuimicrobiales</taxon>
        <taxon>Candidatus Segetimicrobiaceae</taxon>
        <taxon>Candidatus Segetimicrobium</taxon>
    </lineage>
</organism>
<name>A0A537IJD0_9BACT</name>
<dbReference type="AlphaFoldDB" id="A0A537IJD0"/>
<feature type="domain" description="Thioredoxin-like fold" evidence="1">
    <location>
        <begin position="6"/>
        <end position="57"/>
    </location>
</feature>
<dbReference type="SUPFAM" id="SSF52833">
    <property type="entry name" value="Thioredoxin-like"/>
    <property type="match status" value="1"/>
</dbReference>
<dbReference type="Pfam" id="PF13192">
    <property type="entry name" value="Thioredoxin_3"/>
    <property type="match status" value="1"/>
</dbReference>
<evidence type="ECO:0000313" key="3">
    <source>
        <dbReference type="Proteomes" id="UP000318834"/>
    </source>
</evidence>
<evidence type="ECO:0000259" key="1">
    <source>
        <dbReference type="Pfam" id="PF13192"/>
    </source>
</evidence>
<dbReference type="PANTHER" id="PTHR37170">
    <property type="entry name" value="GLUTAREDOXIN-RELATED"/>
    <property type="match status" value="1"/>
</dbReference>
<gene>
    <name evidence="2" type="ORF">E6H05_12565</name>
</gene>
<comment type="caution">
    <text evidence="2">The sequence shown here is derived from an EMBL/GenBank/DDBJ whole genome shotgun (WGS) entry which is preliminary data.</text>
</comment>
<dbReference type="PANTHER" id="PTHR37170:SF1">
    <property type="entry name" value="GLUTAREDOXIN-LIKE PROTEIN"/>
    <property type="match status" value="1"/>
</dbReference>
<dbReference type="Gene3D" id="3.40.30.80">
    <property type="match status" value="1"/>
</dbReference>